<dbReference type="EMBL" id="ONZP01000070">
    <property type="protein sequence ID" value="SPJ72610.1"/>
    <property type="molecule type" value="Genomic_DNA"/>
</dbReference>
<organism evidence="2 3">
    <name type="scientific">Fusarium torulosum</name>
    <dbReference type="NCBI Taxonomy" id="33205"/>
    <lineage>
        <taxon>Eukaryota</taxon>
        <taxon>Fungi</taxon>
        <taxon>Dikarya</taxon>
        <taxon>Ascomycota</taxon>
        <taxon>Pezizomycotina</taxon>
        <taxon>Sordariomycetes</taxon>
        <taxon>Hypocreomycetidae</taxon>
        <taxon>Hypocreales</taxon>
        <taxon>Nectriaceae</taxon>
        <taxon>Fusarium</taxon>
    </lineage>
</organism>
<keyword evidence="3" id="KW-1185">Reference proteome</keyword>
<keyword evidence="1" id="KW-0732">Signal</keyword>
<feature type="chain" id="PRO_5042076827" evidence="1">
    <location>
        <begin position="17"/>
        <end position="310"/>
    </location>
</feature>
<evidence type="ECO:0000313" key="2">
    <source>
        <dbReference type="EMBL" id="SPJ72610.1"/>
    </source>
</evidence>
<name>A0AAE8M1T7_9HYPO</name>
<gene>
    <name evidence="2" type="ORF">FTOL_02339</name>
</gene>
<feature type="signal peptide" evidence="1">
    <location>
        <begin position="1"/>
        <end position="16"/>
    </location>
</feature>
<sequence>MQSILPIILFFTNALAAKVQVVWRLEKDTNASSLSVYGPKKSLIAETCGSILHAHDTIDFSDVNEAGFGNFTVGDASYLVHSKADWSGGPECSRVFNPGYALVQCSGIDWDPKDLVKSGATKCFEGSQTDGELQSLQRRSQAQDSELEARQFQCSSWTTRTDLVGNGDPHQNYFHKQLSETINCGNAQSCSVGQSQTESFSIGFTLSAGGGGDNWISGGFSVTKSWTTGNTYSCSGGPGETICIWYNIAHTAYTVQDVTSNPCTGSKTSSPYIIFSPNQNNAGGGYYCVVGTCRAKGDGYWDYNGRAGGP</sequence>
<comment type="caution">
    <text evidence="2">The sequence shown here is derived from an EMBL/GenBank/DDBJ whole genome shotgun (WGS) entry which is preliminary data.</text>
</comment>
<protein>
    <submittedName>
        <fullName evidence="2">Uncharacterized protein</fullName>
    </submittedName>
</protein>
<reference evidence="2" key="1">
    <citation type="submission" date="2018-03" db="EMBL/GenBank/DDBJ databases">
        <authorList>
            <person name="Guldener U."/>
        </authorList>
    </citation>
    <scope>NUCLEOTIDE SEQUENCE</scope>
</reference>
<dbReference type="AlphaFoldDB" id="A0AAE8M1T7"/>
<proteinExistence type="predicted"/>
<evidence type="ECO:0000313" key="3">
    <source>
        <dbReference type="Proteomes" id="UP001187734"/>
    </source>
</evidence>
<accession>A0AAE8M1T7</accession>
<evidence type="ECO:0000256" key="1">
    <source>
        <dbReference type="SAM" id="SignalP"/>
    </source>
</evidence>
<dbReference type="Proteomes" id="UP001187734">
    <property type="component" value="Unassembled WGS sequence"/>
</dbReference>